<dbReference type="GO" id="GO:0007018">
    <property type="term" value="P:microtubule-based movement"/>
    <property type="evidence" value="ECO:0007669"/>
    <property type="project" value="InterPro"/>
</dbReference>
<feature type="compositionally biased region" description="Low complexity" evidence="8">
    <location>
        <begin position="795"/>
        <end position="822"/>
    </location>
</feature>
<protein>
    <recommendedName>
        <fullName evidence="9">Kinesin motor domain-containing protein</fullName>
    </recommendedName>
</protein>
<reference evidence="10 11" key="1">
    <citation type="submission" date="2019-02" db="EMBL/GenBank/DDBJ databases">
        <title>Genome sequencing of the rare red list fungi Phlebia centrifuga.</title>
        <authorList>
            <person name="Buettner E."/>
            <person name="Kellner H."/>
        </authorList>
    </citation>
    <scope>NUCLEOTIDE SEQUENCE [LARGE SCALE GENOMIC DNA]</scope>
    <source>
        <strain evidence="10 11">DSM 108282</strain>
    </source>
</reference>
<dbReference type="InterPro" id="IPR027640">
    <property type="entry name" value="Kinesin-like_fam"/>
</dbReference>
<keyword evidence="1" id="KW-0493">Microtubule</keyword>
<feature type="region of interest" description="Disordered" evidence="8">
    <location>
        <begin position="794"/>
        <end position="1112"/>
    </location>
</feature>
<dbReference type="SUPFAM" id="SSF52540">
    <property type="entry name" value="P-loop containing nucleoside triphosphate hydrolases"/>
    <property type="match status" value="1"/>
</dbReference>
<evidence type="ECO:0000256" key="4">
    <source>
        <dbReference type="ARBA" id="ARBA00023054"/>
    </source>
</evidence>
<dbReference type="CDD" id="cd01370">
    <property type="entry name" value="KISc_KIP3_like"/>
    <property type="match status" value="1"/>
</dbReference>
<feature type="compositionally biased region" description="Low complexity" evidence="8">
    <location>
        <begin position="683"/>
        <end position="714"/>
    </location>
</feature>
<feature type="compositionally biased region" description="Basic and acidic residues" evidence="8">
    <location>
        <begin position="740"/>
        <end position="756"/>
    </location>
</feature>
<comment type="similarity">
    <text evidence="6">Belongs to the TRAFAC class myosin-kinesin ATPase superfamily. Kinesin family.</text>
</comment>
<dbReference type="PROSITE" id="PS00411">
    <property type="entry name" value="KINESIN_MOTOR_1"/>
    <property type="match status" value="1"/>
</dbReference>
<gene>
    <name evidence="10" type="ORF">EW026_g4434</name>
</gene>
<dbReference type="InterPro" id="IPR019821">
    <property type="entry name" value="Kinesin_motor_CS"/>
</dbReference>
<organism evidence="10 11">
    <name type="scientific">Hermanssonia centrifuga</name>
    <dbReference type="NCBI Taxonomy" id="98765"/>
    <lineage>
        <taxon>Eukaryota</taxon>
        <taxon>Fungi</taxon>
        <taxon>Dikarya</taxon>
        <taxon>Basidiomycota</taxon>
        <taxon>Agaricomycotina</taxon>
        <taxon>Agaricomycetes</taxon>
        <taxon>Polyporales</taxon>
        <taxon>Meruliaceae</taxon>
        <taxon>Hermanssonia</taxon>
    </lineage>
</organism>
<dbReference type="GO" id="GO:0005874">
    <property type="term" value="C:microtubule"/>
    <property type="evidence" value="ECO:0007669"/>
    <property type="project" value="UniProtKB-KW"/>
</dbReference>
<feature type="region of interest" description="Disordered" evidence="8">
    <location>
        <begin position="683"/>
        <end position="767"/>
    </location>
</feature>
<feature type="domain" description="Kinesin motor" evidence="9">
    <location>
        <begin position="6"/>
        <end position="380"/>
    </location>
</feature>
<dbReference type="Proteomes" id="UP000309038">
    <property type="component" value="Unassembled WGS sequence"/>
</dbReference>
<evidence type="ECO:0000256" key="1">
    <source>
        <dbReference type="ARBA" id="ARBA00022701"/>
    </source>
</evidence>
<dbReference type="InterPro" id="IPR036961">
    <property type="entry name" value="Kinesin_motor_dom_sf"/>
</dbReference>
<comment type="caution">
    <text evidence="10">The sequence shown here is derived from an EMBL/GenBank/DDBJ whole genome shotgun (WGS) entry which is preliminary data.</text>
</comment>
<feature type="compositionally biased region" description="Gly residues" evidence="8">
    <location>
        <begin position="1102"/>
        <end position="1112"/>
    </location>
</feature>
<evidence type="ECO:0000256" key="7">
    <source>
        <dbReference type="SAM" id="Coils"/>
    </source>
</evidence>
<dbReference type="EMBL" id="SGPJ01000159">
    <property type="protein sequence ID" value="THG97597.1"/>
    <property type="molecule type" value="Genomic_DNA"/>
</dbReference>
<evidence type="ECO:0000313" key="11">
    <source>
        <dbReference type="Proteomes" id="UP000309038"/>
    </source>
</evidence>
<dbReference type="InterPro" id="IPR001752">
    <property type="entry name" value="Kinesin_motor_dom"/>
</dbReference>
<evidence type="ECO:0000313" key="10">
    <source>
        <dbReference type="EMBL" id="THG97597.1"/>
    </source>
</evidence>
<keyword evidence="5 6" id="KW-0505">Motor protein</keyword>
<name>A0A4S4KIW5_9APHY</name>
<evidence type="ECO:0000256" key="6">
    <source>
        <dbReference type="PROSITE-ProRule" id="PRU00283"/>
    </source>
</evidence>
<evidence type="ECO:0000256" key="2">
    <source>
        <dbReference type="ARBA" id="ARBA00022741"/>
    </source>
</evidence>
<evidence type="ECO:0000259" key="9">
    <source>
        <dbReference type="PROSITE" id="PS50067"/>
    </source>
</evidence>
<accession>A0A4S4KIW5</accession>
<feature type="compositionally biased region" description="Low complexity" evidence="8">
    <location>
        <begin position="944"/>
        <end position="956"/>
    </location>
</feature>
<dbReference type="InterPro" id="IPR027417">
    <property type="entry name" value="P-loop_NTPase"/>
</dbReference>
<keyword evidence="2 6" id="KW-0547">Nucleotide-binding</keyword>
<dbReference type="GO" id="GO:0005524">
    <property type="term" value="F:ATP binding"/>
    <property type="evidence" value="ECO:0007669"/>
    <property type="project" value="UniProtKB-UniRule"/>
</dbReference>
<dbReference type="GO" id="GO:0008017">
    <property type="term" value="F:microtubule binding"/>
    <property type="evidence" value="ECO:0007669"/>
    <property type="project" value="InterPro"/>
</dbReference>
<feature type="compositionally biased region" description="Basic residues" evidence="8">
    <location>
        <begin position="718"/>
        <end position="727"/>
    </location>
</feature>
<feature type="compositionally biased region" description="Low complexity" evidence="8">
    <location>
        <begin position="855"/>
        <end position="871"/>
    </location>
</feature>
<dbReference type="Gene3D" id="3.40.850.10">
    <property type="entry name" value="Kinesin motor domain"/>
    <property type="match status" value="1"/>
</dbReference>
<feature type="coiled-coil region" evidence="7">
    <location>
        <begin position="396"/>
        <end position="445"/>
    </location>
</feature>
<feature type="compositionally biased region" description="Low complexity" evidence="8">
    <location>
        <begin position="1061"/>
        <end position="1074"/>
    </location>
</feature>
<keyword evidence="4 7" id="KW-0175">Coiled coil</keyword>
<dbReference type="PROSITE" id="PS50067">
    <property type="entry name" value="KINESIN_MOTOR_2"/>
    <property type="match status" value="1"/>
</dbReference>
<sequence>MVAAGSITVAVRVRPPTSWEAARLPQQTFDPCIRTDGALSTPARPVTTQSALRDIVQIVDDRVLTFDPQESNPSRAFVERGFLPPGTKRYKDRRFIFDRVFNHDAAQQDVYQGTSKPLLKNLLDGYNTTIFAYGATGCGKTHTISGTDTDPGIIYLTMSDLFQLIEDRREDHDVDVIVTFLEIYNEEIRDLLSEPGTPTPRGGLQIREDKSVKVVGLAELRPKNADEVKEIVLLGNSRRTQSPTHANETSSRSHAVLQVHITQSPRTASVTEQRTMATLSIIDLAGSERAAATSNMGQRMVEGANINKSLLALGNCINALCESGGAVRHIPYRNSKLTRLLKFSLGGNCKTVMIVCIAPTSAHFDDTQNTLLYAERATRIKTKVVTRNVLNVDRHVGQYVEAINRLNMQVEDLKAKLAGKRDAEAEKEKRKKVEATAEVQRAKKDMQVKVDQTQASLVDGATCSGKLSFAQSKLKVIQARLTEIDVQASTSPLSADLETERGLLRSLASSEEQALKPNSALNTRIQRSNNSGAMFEATLRAVSERRSDKLDELSVDNVKLDARWRKAEMERMKAEASRSALQEAVENQAGTVVSLLGLVGRCTVMLNEASRALATAATAGNDGMEETAKMLAASLKNVADGNDSAFKALLGHTTAEYTIGPAPSSSSALYSFKGYPSTLGLGRAAATAGPTTSQQSQARIARRSSSYGSSMGSSPLRKTYRSPRKSLRSSMAGSVPYNRRVSDMGKKKGVQWKDEVGQGELDDGGPRLGSAPAIAIIAPDTTIDTSVVTPTQLNISDSISPSSSDPFIEPSTSTSTPSLSTPAIGSGSGSGSSLHRSTPTLGPESDWEDEKTEESFSLSFASGLSSSSSSSRARDHSRPLSASTSAAEPRSGAGRRPRASRLDPSFLKSRTRGSTLGSLAETEEERASPRRPSPLSDRNMNRVPSPTASSDGSSSGSGPGKLYIPKGRDRHTSSPAKRVPMTPKIVGSSKSNRRRSNIGPMRIERPRRRSSMIPQLSPKFKSEGGLGGVGDTSVSGARRVAMAERSPAKRAKRASLLAVPTTTATTTTTTTTTTMASRPPSSLKLKQSPVDPNASLSDISFRGGGGSRPTWR</sequence>
<proteinExistence type="inferred from homology"/>
<dbReference type="PANTHER" id="PTHR47968:SF13">
    <property type="entry name" value="KINESIN-LIKE PROTEIN KIF19 ISOFORM X1"/>
    <property type="match status" value="1"/>
</dbReference>
<evidence type="ECO:0000256" key="5">
    <source>
        <dbReference type="ARBA" id="ARBA00023175"/>
    </source>
</evidence>
<dbReference type="AlphaFoldDB" id="A0A4S4KIW5"/>
<dbReference type="SMART" id="SM00129">
    <property type="entry name" value="KISc"/>
    <property type="match status" value="1"/>
</dbReference>
<dbReference type="PRINTS" id="PR00380">
    <property type="entry name" value="KINESINHEAVY"/>
</dbReference>
<dbReference type="PANTHER" id="PTHR47968">
    <property type="entry name" value="CENTROMERE PROTEIN E"/>
    <property type="match status" value="1"/>
</dbReference>
<feature type="binding site" evidence="6">
    <location>
        <begin position="134"/>
        <end position="141"/>
    </location>
    <ligand>
        <name>ATP</name>
        <dbReference type="ChEBI" id="CHEBI:30616"/>
    </ligand>
</feature>
<dbReference type="Pfam" id="PF00225">
    <property type="entry name" value="Kinesin"/>
    <property type="match status" value="1"/>
</dbReference>
<evidence type="ECO:0000256" key="3">
    <source>
        <dbReference type="ARBA" id="ARBA00022840"/>
    </source>
</evidence>
<keyword evidence="3 6" id="KW-0067">ATP-binding</keyword>
<dbReference type="GO" id="GO:0003777">
    <property type="term" value="F:microtubule motor activity"/>
    <property type="evidence" value="ECO:0007669"/>
    <property type="project" value="InterPro"/>
</dbReference>
<evidence type="ECO:0000256" key="8">
    <source>
        <dbReference type="SAM" id="MobiDB-lite"/>
    </source>
</evidence>
<keyword evidence="11" id="KW-1185">Reference proteome</keyword>